<evidence type="ECO:0000256" key="4">
    <source>
        <dbReference type="ARBA" id="ARBA00022722"/>
    </source>
</evidence>
<keyword evidence="10 11" id="KW-0238">DNA-binding</keyword>
<dbReference type="InterPro" id="IPR014001">
    <property type="entry name" value="Helicase_ATP-bd"/>
</dbReference>
<dbReference type="Gene3D" id="3.90.1570.50">
    <property type="match status" value="1"/>
</dbReference>
<gene>
    <name evidence="13" type="ORF">WMO37_01795</name>
</gene>
<comment type="catalytic activity">
    <reaction evidence="1 11">
        <text>Endonucleolytic cleavage of DNA to give random double-stranded fragments with terminal 5'-phosphates, ATP is simultaneously hydrolyzed.</text>
        <dbReference type="EC" id="3.1.21.3"/>
    </reaction>
</comment>
<evidence type="ECO:0000256" key="1">
    <source>
        <dbReference type="ARBA" id="ARBA00000851"/>
    </source>
</evidence>
<dbReference type="PANTHER" id="PTHR30195:SF15">
    <property type="entry name" value="TYPE I RESTRICTION ENZYME HINDI ENDONUCLEASE SUBUNIT"/>
    <property type="match status" value="1"/>
</dbReference>
<evidence type="ECO:0000256" key="5">
    <source>
        <dbReference type="ARBA" id="ARBA00022741"/>
    </source>
</evidence>
<dbReference type="GO" id="GO:0009035">
    <property type="term" value="F:type I site-specific deoxyribonuclease activity"/>
    <property type="evidence" value="ECO:0007669"/>
    <property type="project" value="UniProtKB-EC"/>
</dbReference>
<dbReference type="Pfam" id="PF11867">
    <property type="entry name" value="T1RH-like_C"/>
    <property type="match status" value="1"/>
</dbReference>
<organism evidence="13 14">
    <name type="scientific">Lachnospira intestinalis</name>
    <dbReference type="NCBI Taxonomy" id="3133158"/>
    <lineage>
        <taxon>Bacteria</taxon>
        <taxon>Bacillati</taxon>
        <taxon>Bacillota</taxon>
        <taxon>Clostridia</taxon>
        <taxon>Lachnospirales</taxon>
        <taxon>Lachnospiraceae</taxon>
        <taxon>Lachnospira</taxon>
    </lineage>
</organism>
<dbReference type="SUPFAM" id="SSF52540">
    <property type="entry name" value="P-loop containing nucleoside triphosphate hydrolases"/>
    <property type="match status" value="2"/>
</dbReference>
<evidence type="ECO:0000256" key="8">
    <source>
        <dbReference type="ARBA" id="ARBA00022801"/>
    </source>
</evidence>
<dbReference type="InterPro" id="IPR004473">
    <property type="entry name" value="Restrct_endonuc_typeI_HsdR"/>
</dbReference>
<dbReference type="InterPro" id="IPR021810">
    <property type="entry name" value="T1RH-like_C"/>
</dbReference>
<keyword evidence="8 11" id="KW-0378">Hydrolase</keyword>
<dbReference type="PANTHER" id="PTHR30195">
    <property type="entry name" value="TYPE I SITE-SPECIFIC DEOXYRIBONUCLEASE PROTEIN SUBUNIT M AND R"/>
    <property type="match status" value="1"/>
</dbReference>
<dbReference type="SMART" id="SM00487">
    <property type="entry name" value="DEXDc"/>
    <property type="match status" value="1"/>
</dbReference>
<dbReference type="Proteomes" id="UP001546774">
    <property type="component" value="Unassembled WGS sequence"/>
</dbReference>
<proteinExistence type="inferred from homology"/>
<dbReference type="Gene3D" id="3.40.50.300">
    <property type="entry name" value="P-loop containing nucleotide triphosphate hydrolases"/>
    <property type="match status" value="2"/>
</dbReference>
<dbReference type="Pfam" id="PF22679">
    <property type="entry name" value="T1R_D3-like"/>
    <property type="match status" value="1"/>
</dbReference>
<dbReference type="Pfam" id="PF18766">
    <property type="entry name" value="SWI2_SNF2"/>
    <property type="match status" value="1"/>
</dbReference>
<dbReference type="NCBIfam" id="TIGR00348">
    <property type="entry name" value="hsdR"/>
    <property type="match status" value="1"/>
</dbReference>
<evidence type="ECO:0000313" key="14">
    <source>
        <dbReference type="Proteomes" id="UP001546774"/>
    </source>
</evidence>
<dbReference type="CDD" id="cd18030">
    <property type="entry name" value="DEXHc_RE_I_HsdR"/>
    <property type="match status" value="1"/>
</dbReference>
<comment type="caution">
    <text evidence="13">The sequence shown here is derived from an EMBL/GenBank/DDBJ whole genome shotgun (WGS) entry which is preliminary data.</text>
</comment>
<comment type="function">
    <text evidence="11">Subunit R is required for both nuclease and ATPase activities, but not for modification.</text>
</comment>
<evidence type="ECO:0000256" key="10">
    <source>
        <dbReference type="ARBA" id="ARBA00023125"/>
    </source>
</evidence>
<accession>A0ABV1H262</accession>
<comment type="subunit">
    <text evidence="3 11">The type I restriction/modification system is composed of three polypeptides R, M and S.</text>
</comment>
<dbReference type="EC" id="3.1.21.3" evidence="11"/>
<feature type="domain" description="Helicase ATP-binding" evidence="12">
    <location>
        <begin position="274"/>
        <end position="467"/>
    </location>
</feature>
<dbReference type="InterPro" id="IPR055180">
    <property type="entry name" value="HsdR_RecA-like_helicase_dom_2"/>
</dbReference>
<name>A0ABV1H262_9FIRM</name>
<protein>
    <recommendedName>
        <fullName evidence="11">Type I restriction enzyme endonuclease subunit</fullName>
        <shortName evidence="11">R protein</shortName>
        <ecNumber evidence="11">3.1.21.3</ecNumber>
    </recommendedName>
    <alternativeName>
        <fullName evidence="11">Type-1 restriction enzyme R protein</fullName>
    </alternativeName>
</protein>
<dbReference type="InterPro" id="IPR051268">
    <property type="entry name" value="Type-I_R_enzyme_R_subunit"/>
</dbReference>
<evidence type="ECO:0000256" key="7">
    <source>
        <dbReference type="ARBA" id="ARBA00022759"/>
    </source>
</evidence>
<dbReference type="CDD" id="cd22332">
    <property type="entry name" value="HsdR_N"/>
    <property type="match status" value="1"/>
</dbReference>
<dbReference type="Pfam" id="PF04313">
    <property type="entry name" value="HSDR_N"/>
    <property type="match status" value="1"/>
</dbReference>
<keyword evidence="5 11" id="KW-0547">Nucleotide-binding</keyword>
<keyword evidence="4" id="KW-0540">Nuclease</keyword>
<dbReference type="InterPro" id="IPR040980">
    <property type="entry name" value="SWI2_SNF2"/>
</dbReference>
<dbReference type="EMBL" id="JBBMFS010000001">
    <property type="protein sequence ID" value="MEQ2553749.1"/>
    <property type="molecule type" value="Genomic_DNA"/>
</dbReference>
<reference evidence="13" key="1">
    <citation type="submission" date="2024-03" db="EMBL/GenBank/DDBJ databases">
        <title>Human intestinal bacterial collection.</title>
        <authorList>
            <person name="Pauvert C."/>
            <person name="Hitch T.C.A."/>
            <person name="Clavel T."/>
        </authorList>
    </citation>
    <scope>NUCLEOTIDE SEQUENCE [LARGE SCALE GENOMIC DNA]</scope>
    <source>
        <strain evidence="13">CLA-AA-H89B</strain>
    </source>
</reference>
<dbReference type="InterPro" id="IPR007409">
    <property type="entry name" value="Restrct_endonuc_type1_HsdR_N"/>
</dbReference>
<keyword evidence="9 11" id="KW-0067">ATP-binding</keyword>
<evidence type="ECO:0000313" key="13">
    <source>
        <dbReference type="EMBL" id="MEQ2553749.1"/>
    </source>
</evidence>
<evidence type="ECO:0000256" key="9">
    <source>
        <dbReference type="ARBA" id="ARBA00022840"/>
    </source>
</evidence>
<evidence type="ECO:0000256" key="2">
    <source>
        <dbReference type="ARBA" id="ARBA00008598"/>
    </source>
</evidence>
<evidence type="ECO:0000256" key="6">
    <source>
        <dbReference type="ARBA" id="ARBA00022747"/>
    </source>
</evidence>
<evidence type="ECO:0000256" key="3">
    <source>
        <dbReference type="ARBA" id="ARBA00011296"/>
    </source>
</evidence>
<keyword evidence="7 13" id="KW-0255">Endonuclease</keyword>
<keyword evidence="14" id="KW-1185">Reference proteome</keyword>
<dbReference type="PROSITE" id="PS51192">
    <property type="entry name" value="HELICASE_ATP_BIND_1"/>
    <property type="match status" value="1"/>
</dbReference>
<dbReference type="CDD" id="cd18800">
    <property type="entry name" value="SF2_C_EcoR124I-like"/>
    <property type="match status" value="1"/>
</dbReference>
<evidence type="ECO:0000259" key="12">
    <source>
        <dbReference type="PROSITE" id="PS51192"/>
    </source>
</evidence>
<evidence type="ECO:0000256" key="11">
    <source>
        <dbReference type="RuleBase" id="RU364115"/>
    </source>
</evidence>
<comment type="similarity">
    <text evidence="2 11">Belongs to the HsdR family.</text>
</comment>
<keyword evidence="6 11" id="KW-0680">Restriction system</keyword>
<sequence>MSTTFTEANYENSIIELFENMGYQHVYGPNIERDFYSPLYNDVLIEHIHSLNPSLPEKAVSDAMYKLQNYEAGDIVQKNEVFMDYLQHGIPVRYTAGGEQCSSLAYIVDYKNIDNNSFIIANQWTFVENSNKRPDIILFVNGLPLVLVELKSPSREETDASEGYTQIRNYIHEIPSMFIYNCICVISDHLTSKAGTITSDEDRFMEWKTKDGNYENTQHAQFDTFFEGMFDKTRLLDIIKNFICFSNEGLEKYKILAGYHQYFAVKKAVEMAKKAVNTDGKGGVFWHTQGSGKSLSMVFYAHLLQEALDSPTIVVITDRNDLDDQLFGQFTKCSSFLRQVPVHATCRKLGVNASKEDIGLKDWLNGRKANGIIFTTMQKFEESDEPLSERHNIIVMADEAHRGQYGLKEKVKIVENKDGDKEAKIVTGTARIIRNCLPNATYVGFTGTPISMKDRSTREVFGDYIDIYDMTQAVEDGATRPVYYESRVIKLKLDEATLKLIDAEYDLMAENADAEVIEKSKKQLGQMEAILGNDKTINSLVEDILDHYENNRENLLTGKAMIVAYSRTIAMKIYKKILELRPTWTEKVGVIMTDSNKDPEEWKAIIGNKRYREEMAKKFKDNKSPFKIAIVVDMWLTGFDVPSLATMYVYKPMKGYNLMQAIARVNRVFKDKEGGLVVDYVGIASALKDAMNDYTSRDKKNYGDTDVAKAAYPKFIEKLSICQDFFHGYNYSKFMTGTDLERSKVISGGVNFIVDIHKQEDKTEFLKEALLLRQALSLCSSMVEESLRVEAAFFESVRVLVMRLMNQGNGKKISLPEMNARINELLKASIKSEGVINLFSDVSQNFSLFDTKFLEEISKMKEKNLAVELLKKLIAEQVQIYRRTNVVKSEKFSVIIQETMNRYLNGMLTNEQVIEELLNLAKQIAAAQKEGDKLGLTADELAFYDALTKPQAIKDFYENEELIAITKELADTLRKNRTIDWQKRDSARARMRMMIKKLLKKHKYPPEGMDDAVQTVMTQCELWTDNNDLEKDESNVVSYSNYSVSYENMTDENILAAESQTRYGKNNS</sequence>
<dbReference type="InterPro" id="IPR027417">
    <property type="entry name" value="P-loop_NTPase"/>
</dbReference>